<dbReference type="Proteomes" id="UP001499984">
    <property type="component" value="Unassembled WGS sequence"/>
</dbReference>
<gene>
    <name evidence="1" type="ORF">GCM10022233_07970</name>
</gene>
<protein>
    <submittedName>
        <fullName evidence="1">Uncharacterized protein</fullName>
    </submittedName>
</protein>
<name>A0ABP7UEP5_9ACTN</name>
<proteinExistence type="predicted"/>
<reference evidence="2" key="1">
    <citation type="journal article" date="2019" name="Int. J. Syst. Evol. Microbiol.">
        <title>The Global Catalogue of Microorganisms (GCM) 10K type strain sequencing project: providing services to taxonomists for standard genome sequencing and annotation.</title>
        <authorList>
            <consortium name="The Broad Institute Genomics Platform"/>
            <consortium name="The Broad Institute Genome Sequencing Center for Infectious Disease"/>
            <person name="Wu L."/>
            <person name="Ma J."/>
        </authorList>
    </citation>
    <scope>NUCLEOTIDE SEQUENCE [LARGE SCALE GENOMIC DNA]</scope>
    <source>
        <strain evidence="2">JCM 16925</strain>
    </source>
</reference>
<keyword evidence="2" id="KW-1185">Reference proteome</keyword>
<sequence>MPQPRKGGAGNPLGARGCIDMRLRRVGATCHNEPAPAEPPHPYGVMRFR</sequence>
<comment type="caution">
    <text evidence="1">The sequence shown here is derived from an EMBL/GenBank/DDBJ whole genome shotgun (WGS) entry which is preliminary data.</text>
</comment>
<organism evidence="1 2">
    <name type="scientific">Streptomyces shaanxiensis</name>
    <dbReference type="NCBI Taxonomy" id="653357"/>
    <lineage>
        <taxon>Bacteria</taxon>
        <taxon>Bacillati</taxon>
        <taxon>Actinomycetota</taxon>
        <taxon>Actinomycetes</taxon>
        <taxon>Kitasatosporales</taxon>
        <taxon>Streptomycetaceae</taxon>
        <taxon>Streptomyces</taxon>
    </lineage>
</organism>
<dbReference type="EMBL" id="BAAAZY010000003">
    <property type="protein sequence ID" value="GAA4041612.1"/>
    <property type="molecule type" value="Genomic_DNA"/>
</dbReference>
<evidence type="ECO:0000313" key="1">
    <source>
        <dbReference type="EMBL" id="GAA4041612.1"/>
    </source>
</evidence>
<accession>A0ABP7UEP5</accession>
<evidence type="ECO:0000313" key="2">
    <source>
        <dbReference type="Proteomes" id="UP001499984"/>
    </source>
</evidence>